<reference evidence="2 3" key="1">
    <citation type="journal article" date="2009" name="Science">
        <title>Green evolution and dynamic adaptations revealed by genomes of the marine picoeukaryotes Micromonas.</title>
        <authorList>
            <person name="Worden A.Z."/>
            <person name="Lee J.H."/>
            <person name="Mock T."/>
            <person name="Rouze P."/>
            <person name="Simmons M.P."/>
            <person name="Aerts A.L."/>
            <person name="Allen A.E."/>
            <person name="Cuvelier M.L."/>
            <person name="Derelle E."/>
            <person name="Everett M.V."/>
            <person name="Foulon E."/>
            <person name="Grimwood J."/>
            <person name="Gundlach H."/>
            <person name="Henrissat B."/>
            <person name="Napoli C."/>
            <person name="McDonald S.M."/>
            <person name="Parker M.S."/>
            <person name="Rombauts S."/>
            <person name="Salamov A."/>
            <person name="Von Dassow P."/>
            <person name="Badger J.H."/>
            <person name="Coutinho P.M."/>
            <person name="Demir E."/>
            <person name="Dubchak I."/>
            <person name="Gentemann C."/>
            <person name="Eikrem W."/>
            <person name="Gready J.E."/>
            <person name="John U."/>
            <person name="Lanier W."/>
            <person name="Lindquist E.A."/>
            <person name="Lucas S."/>
            <person name="Mayer K.F."/>
            <person name="Moreau H."/>
            <person name="Not F."/>
            <person name="Otillar R."/>
            <person name="Panaud O."/>
            <person name="Pangilinan J."/>
            <person name="Paulsen I."/>
            <person name="Piegu B."/>
            <person name="Poliakov A."/>
            <person name="Robbens S."/>
            <person name="Schmutz J."/>
            <person name="Toulza E."/>
            <person name="Wyss T."/>
            <person name="Zelensky A."/>
            <person name="Zhou K."/>
            <person name="Armbrust E.V."/>
            <person name="Bhattacharya D."/>
            <person name="Goodenough U.W."/>
            <person name="Van de Peer Y."/>
            <person name="Grigoriev I.V."/>
        </authorList>
    </citation>
    <scope>NUCLEOTIDE SEQUENCE [LARGE SCALE GENOMIC DNA]</scope>
    <source>
        <strain evidence="2 3">CCMP1545</strain>
    </source>
</reference>
<keyword evidence="1" id="KW-0479">Metal-binding</keyword>
<dbReference type="GO" id="GO:0030127">
    <property type="term" value="C:COPII vesicle coat"/>
    <property type="evidence" value="ECO:0007669"/>
    <property type="project" value="TreeGrafter"/>
</dbReference>
<keyword evidence="1" id="KW-0472">Membrane</keyword>
<keyword evidence="1" id="KW-0963">Cytoplasm</keyword>
<dbReference type="PANTHER" id="PTHR11141:SF6">
    <property type="entry name" value="PROTEIN TRANSPORT PROTEIN SEC23 A"/>
    <property type="match status" value="1"/>
</dbReference>
<sequence length="265" mass="28243">IRIPTVRTKREYLAAVDNTVAGILAGKKAALDAANESIGRLGAAKRLRARVMHLAEVFSPPSAPPPNRPFPGALREFAEAMYHACRGGMLSEMLGHADERAAARGIFLSAGVDVAAPMLSPRLFKRDGAGGAGGFVSVPASDLALCGDAVLFLDAGDCVFGWVGREVASDAARSRDARETLAAFGKRLTRDRFPIPSLKIVTEGSSQARYVVSRLAPGHVDAEHEQNVWFPPIAALAPEARKKLMASFLPTEEPSFALWMRGLGL</sequence>
<dbReference type="KEGG" id="mpp:MICPUCDRAFT_6363"/>
<comment type="similarity">
    <text evidence="1">Belongs to the SEC23/SEC24 family. SEC23 subfamily.</text>
</comment>
<comment type="function">
    <text evidence="1">Component of the coat protein complex II (COPII) which promotes the formation of transport vesicles from the endoplasmic reticulum (ER). The coat has two main functions, the physical deformation of the endoplasmic reticulum membrane into vesicles and the selection of cargo molecules.</text>
</comment>
<dbReference type="GO" id="GO:0005789">
    <property type="term" value="C:endoplasmic reticulum membrane"/>
    <property type="evidence" value="ECO:0007669"/>
    <property type="project" value="UniProtKB-SubCell"/>
</dbReference>
<dbReference type="GO" id="GO:0015031">
    <property type="term" value="P:protein transport"/>
    <property type="evidence" value="ECO:0007669"/>
    <property type="project" value="UniProtKB-KW"/>
</dbReference>
<dbReference type="STRING" id="564608.C1N3Y5"/>
<dbReference type="InterPro" id="IPR037364">
    <property type="entry name" value="Sec23"/>
</dbReference>
<organism evidence="3">
    <name type="scientific">Micromonas pusilla (strain CCMP1545)</name>
    <name type="common">Picoplanktonic green alga</name>
    <dbReference type="NCBI Taxonomy" id="564608"/>
    <lineage>
        <taxon>Eukaryota</taxon>
        <taxon>Viridiplantae</taxon>
        <taxon>Chlorophyta</taxon>
        <taxon>Mamiellophyceae</taxon>
        <taxon>Mamiellales</taxon>
        <taxon>Mamiellaceae</taxon>
        <taxon>Micromonas</taxon>
    </lineage>
</organism>
<keyword evidence="1" id="KW-0256">Endoplasmic reticulum</keyword>
<dbReference type="GO" id="GO:0090110">
    <property type="term" value="P:COPII-coated vesicle cargo loading"/>
    <property type="evidence" value="ECO:0007669"/>
    <property type="project" value="TreeGrafter"/>
</dbReference>
<dbReference type="eggNOG" id="KOG1986">
    <property type="taxonomic scope" value="Eukaryota"/>
</dbReference>
<dbReference type="GO" id="GO:0046872">
    <property type="term" value="F:metal ion binding"/>
    <property type="evidence" value="ECO:0007669"/>
    <property type="project" value="UniProtKB-KW"/>
</dbReference>
<dbReference type="GO" id="GO:0070971">
    <property type="term" value="C:endoplasmic reticulum exit site"/>
    <property type="evidence" value="ECO:0007669"/>
    <property type="project" value="TreeGrafter"/>
</dbReference>
<dbReference type="PANTHER" id="PTHR11141">
    <property type="entry name" value="PROTEIN TRANSPORT PROTEIN SEC23"/>
    <property type="match status" value="1"/>
</dbReference>
<dbReference type="GO" id="GO:0005096">
    <property type="term" value="F:GTPase activator activity"/>
    <property type="evidence" value="ECO:0007669"/>
    <property type="project" value="TreeGrafter"/>
</dbReference>
<dbReference type="AlphaFoldDB" id="C1N3Y5"/>
<evidence type="ECO:0000313" key="2">
    <source>
        <dbReference type="EMBL" id="EEH53515.1"/>
    </source>
</evidence>
<dbReference type="Gene3D" id="1.20.120.730">
    <property type="entry name" value="Sec23/Sec24 helical domain"/>
    <property type="match status" value="1"/>
</dbReference>
<protein>
    <recommendedName>
        <fullName evidence="1">Protein transport protein SEC23</fullName>
    </recommendedName>
</protein>
<accession>C1N3Y5</accession>
<keyword evidence="1" id="KW-0968">Cytoplasmic vesicle</keyword>
<gene>
    <name evidence="2" type="ORF">MICPUCDRAFT_6363</name>
</gene>
<evidence type="ECO:0000313" key="3">
    <source>
        <dbReference type="Proteomes" id="UP000001876"/>
    </source>
</evidence>
<keyword evidence="1" id="KW-0862">Zinc</keyword>
<evidence type="ECO:0000256" key="1">
    <source>
        <dbReference type="RuleBase" id="RU365030"/>
    </source>
</evidence>
<dbReference type="Proteomes" id="UP000001876">
    <property type="component" value="Unassembled WGS sequence"/>
</dbReference>
<dbReference type="RefSeq" id="XP_003062696.1">
    <property type="nucleotide sequence ID" value="XM_003062650.1"/>
</dbReference>
<dbReference type="OrthoDB" id="566421at2759"/>
<feature type="non-terminal residue" evidence="2">
    <location>
        <position position="265"/>
    </location>
</feature>
<comment type="subcellular location">
    <subcellularLocation>
        <location evidence="1">Cytoplasmic vesicle</location>
        <location evidence="1">COPII-coated vesicle membrane</location>
        <topology evidence="1">Peripheral membrane protein</topology>
        <orientation evidence="1">Cytoplasmic side</orientation>
    </subcellularLocation>
    <subcellularLocation>
        <location evidence="1">Endoplasmic reticulum membrane</location>
        <topology evidence="1">Peripheral membrane protein</topology>
        <orientation evidence="1">Cytoplasmic side</orientation>
    </subcellularLocation>
</comment>
<keyword evidence="1" id="KW-0813">Transport</keyword>
<feature type="non-terminal residue" evidence="2">
    <location>
        <position position="1"/>
    </location>
</feature>
<dbReference type="SUPFAM" id="SSF82754">
    <property type="entry name" value="C-terminal, gelsolin-like domain of Sec23/24"/>
    <property type="match status" value="1"/>
</dbReference>
<name>C1N3Y5_MICPC</name>
<keyword evidence="1" id="KW-0931">ER-Golgi transport</keyword>
<dbReference type="InterPro" id="IPR036180">
    <property type="entry name" value="Gelsolin-like_dom_sf"/>
</dbReference>
<keyword evidence="1" id="KW-0653">Protein transport</keyword>
<dbReference type="OMA" id="EAMYHAC"/>
<dbReference type="GeneID" id="9688136"/>
<dbReference type="InterPro" id="IPR029006">
    <property type="entry name" value="ADF-H/Gelsolin-like_dom_sf"/>
</dbReference>
<dbReference type="Gene3D" id="3.40.20.10">
    <property type="entry name" value="Severin"/>
    <property type="match status" value="1"/>
</dbReference>
<dbReference type="EMBL" id="GG663746">
    <property type="protein sequence ID" value="EEH53515.1"/>
    <property type="molecule type" value="Genomic_DNA"/>
</dbReference>
<proteinExistence type="inferred from homology"/>
<keyword evidence="3" id="KW-1185">Reference proteome</keyword>